<dbReference type="InterPro" id="IPR011008">
    <property type="entry name" value="Dimeric_a/b-barrel"/>
</dbReference>
<feature type="domain" description="YCII-related" evidence="2">
    <location>
        <begin position="1"/>
        <end position="81"/>
    </location>
</feature>
<dbReference type="Gene3D" id="3.30.70.1060">
    <property type="entry name" value="Dimeric alpha+beta barrel"/>
    <property type="match status" value="1"/>
</dbReference>
<dbReference type="STRING" id="1127696.HMPREF9134_00448"/>
<dbReference type="eggNOG" id="COG2350">
    <property type="taxonomic scope" value="Bacteria"/>
</dbReference>
<name>L1NGC3_9PORP</name>
<dbReference type="AlphaFoldDB" id="L1NGC3"/>
<dbReference type="PANTHER" id="PTHR37828:SF1">
    <property type="entry name" value="YCII-RELATED DOMAIN-CONTAINING PROTEIN"/>
    <property type="match status" value="1"/>
</dbReference>
<evidence type="ECO:0000313" key="3">
    <source>
        <dbReference type="EMBL" id="EKY02433.1"/>
    </source>
</evidence>
<dbReference type="PANTHER" id="PTHR37828">
    <property type="entry name" value="GSR2449 PROTEIN"/>
    <property type="match status" value="1"/>
</dbReference>
<dbReference type="InterPro" id="IPR005545">
    <property type="entry name" value="YCII"/>
</dbReference>
<comment type="similarity">
    <text evidence="1">Belongs to the YciI family.</text>
</comment>
<gene>
    <name evidence="3" type="ORF">HMPREF9134_00448</name>
</gene>
<accession>L1NGC3</accession>
<sequence length="95" mass="10918">MFIIILTYQKDLTVVEAHLAQHRAYLDEHYASGYFIASGRQEPRIGGVILARASRKEEVEEVVQRDPFFQHGIASYQIIEFIPTKHCEAFAPLIE</sequence>
<dbReference type="EMBL" id="AMEQ01000015">
    <property type="protein sequence ID" value="EKY02433.1"/>
    <property type="molecule type" value="Genomic_DNA"/>
</dbReference>
<protein>
    <recommendedName>
        <fullName evidence="2">YCII-related domain-containing protein</fullName>
    </recommendedName>
</protein>
<dbReference type="HOGENOM" id="CLU_110355_6_1_10"/>
<dbReference type="Pfam" id="PF03795">
    <property type="entry name" value="YCII"/>
    <property type="match status" value="1"/>
</dbReference>
<evidence type="ECO:0000259" key="2">
    <source>
        <dbReference type="Pfam" id="PF03795"/>
    </source>
</evidence>
<dbReference type="RefSeq" id="WP_005468620.1">
    <property type="nucleotide sequence ID" value="NZ_KB291043.1"/>
</dbReference>
<dbReference type="Proteomes" id="UP000010408">
    <property type="component" value="Unassembled WGS sequence"/>
</dbReference>
<evidence type="ECO:0000313" key="4">
    <source>
        <dbReference type="Proteomes" id="UP000010408"/>
    </source>
</evidence>
<reference evidence="3 4" key="1">
    <citation type="submission" date="2012-05" db="EMBL/GenBank/DDBJ databases">
        <authorList>
            <person name="Weinstock G."/>
            <person name="Sodergren E."/>
            <person name="Lobos E.A."/>
            <person name="Fulton L."/>
            <person name="Fulton R."/>
            <person name="Courtney L."/>
            <person name="Fronick C."/>
            <person name="O'Laughlin M."/>
            <person name="Godfrey J."/>
            <person name="Wilson R.M."/>
            <person name="Miner T."/>
            <person name="Farmer C."/>
            <person name="Delehaunty K."/>
            <person name="Cordes M."/>
            <person name="Minx P."/>
            <person name="Tomlinson C."/>
            <person name="Chen J."/>
            <person name="Wollam A."/>
            <person name="Pepin K.H."/>
            <person name="Bhonagiri V."/>
            <person name="Zhang X."/>
            <person name="Suruliraj S."/>
            <person name="Warren W."/>
            <person name="Mitreva M."/>
            <person name="Mardis E.R."/>
            <person name="Wilson R.K."/>
        </authorList>
    </citation>
    <scope>NUCLEOTIDE SEQUENCE [LARGE SCALE GENOMIC DNA]</scope>
    <source>
        <strain evidence="3 4">F0037</strain>
    </source>
</reference>
<dbReference type="SUPFAM" id="SSF54909">
    <property type="entry name" value="Dimeric alpha+beta barrel"/>
    <property type="match status" value="1"/>
</dbReference>
<proteinExistence type="inferred from homology"/>
<organism evidence="3 4">
    <name type="scientific">Porphyromonas catoniae F0037</name>
    <dbReference type="NCBI Taxonomy" id="1127696"/>
    <lineage>
        <taxon>Bacteria</taxon>
        <taxon>Pseudomonadati</taxon>
        <taxon>Bacteroidota</taxon>
        <taxon>Bacteroidia</taxon>
        <taxon>Bacteroidales</taxon>
        <taxon>Porphyromonadaceae</taxon>
        <taxon>Porphyromonas</taxon>
    </lineage>
</organism>
<evidence type="ECO:0000256" key="1">
    <source>
        <dbReference type="ARBA" id="ARBA00007689"/>
    </source>
</evidence>
<comment type="caution">
    <text evidence="3">The sequence shown here is derived from an EMBL/GenBank/DDBJ whole genome shotgun (WGS) entry which is preliminary data.</text>
</comment>
<dbReference type="PATRIC" id="fig|1127696.3.peg.392"/>